<dbReference type="InterPro" id="IPR018488">
    <property type="entry name" value="cNMP-bd_CS"/>
</dbReference>
<name>A0A9X3YP08_9GAMM</name>
<dbReference type="CDD" id="cd07205">
    <property type="entry name" value="Pat_PNPLA6_PNPLA7_NTE1_like"/>
    <property type="match status" value="1"/>
</dbReference>
<feature type="short sequence motif" description="GXSXG" evidence="10">
    <location>
        <begin position="344"/>
        <end position="348"/>
    </location>
</feature>
<keyword evidence="5 10" id="KW-0378">Hydrolase</keyword>
<evidence type="ECO:0000256" key="4">
    <source>
        <dbReference type="ARBA" id="ARBA00022692"/>
    </source>
</evidence>
<evidence type="ECO:0000313" key="13">
    <source>
        <dbReference type="EMBL" id="MDC8014283.1"/>
    </source>
</evidence>
<dbReference type="AlphaFoldDB" id="A0A9X3YP08"/>
<dbReference type="SUPFAM" id="SSF52151">
    <property type="entry name" value="FabD/lysophospholipase-like"/>
    <property type="match status" value="1"/>
</dbReference>
<dbReference type="InterPro" id="IPR002641">
    <property type="entry name" value="PNPLA_dom"/>
</dbReference>
<comment type="subcellular location">
    <subcellularLocation>
        <location evidence="2">Cytoplasm</location>
    </subcellularLocation>
    <subcellularLocation>
        <location evidence="1">Membrane</location>
    </subcellularLocation>
</comment>
<dbReference type="InterPro" id="IPR050301">
    <property type="entry name" value="NTE"/>
</dbReference>
<organism evidence="13 14">
    <name type="scientific">Tahibacter soli</name>
    <dbReference type="NCBI Taxonomy" id="2983605"/>
    <lineage>
        <taxon>Bacteria</taxon>
        <taxon>Pseudomonadati</taxon>
        <taxon>Pseudomonadota</taxon>
        <taxon>Gammaproteobacteria</taxon>
        <taxon>Lysobacterales</taxon>
        <taxon>Rhodanobacteraceae</taxon>
        <taxon>Tahibacter</taxon>
    </lineage>
</organism>
<dbReference type="GO" id="GO:0016042">
    <property type="term" value="P:lipid catabolic process"/>
    <property type="evidence" value="ECO:0007669"/>
    <property type="project" value="UniProtKB-UniRule"/>
</dbReference>
<dbReference type="Proteomes" id="UP001139971">
    <property type="component" value="Unassembled WGS sequence"/>
</dbReference>
<evidence type="ECO:0000313" key="14">
    <source>
        <dbReference type="Proteomes" id="UP001139971"/>
    </source>
</evidence>
<dbReference type="InterPro" id="IPR014710">
    <property type="entry name" value="RmlC-like_jellyroll"/>
</dbReference>
<evidence type="ECO:0000256" key="6">
    <source>
        <dbReference type="ARBA" id="ARBA00022963"/>
    </source>
</evidence>
<evidence type="ECO:0000256" key="10">
    <source>
        <dbReference type="PROSITE-ProRule" id="PRU01161"/>
    </source>
</evidence>
<feature type="active site" description="Proton acceptor" evidence="10">
    <location>
        <position position="460"/>
    </location>
</feature>
<protein>
    <submittedName>
        <fullName evidence="13">Patatin-like phospholipase family protein</fullName>
    </submittedName>
</protein>
<comment type="similarity">
    <text evidence="3">Belongs to the NTE family.</text>
</comment>
<dbReference type="Pfam" id="PF00027">
    <property type="entry name" value="cNMP_binding"/>
    <property type="match status" value="1"/>
</dbReference>
<keyword evidence="7" id="KW-1133">Transmembrane helix</keyword>
<feature type="short sequence motif" description="DGA/G" evidence="10">
    <location>
        <begin position="460"/>
        <end position="462"/>
    </location>
</feature>
<dbReference type="GO" id="GO:0005737">
    <property type="term" value="C:cytoplasm"/>
    <property type="evidence" value="ECO:0007669"/>
    <property type="project" value="UniProtKB-SubCell"/>
</dbReference>
<gene>
    <name evidence="13" type="ORF">OD750_017190</name>
</gene>
<evidence type="ECO:0000256" key="5">
    <source>
        <dbReference type="ARBA" id="ARBA00022801"/>
    </source>
</evidence>
<dbReference type="Pfam" id="PF01734">
    <property type="entry name" value="Patatin"/>
    <property type="match status" value="1"/>
</dbReference>
<dbReference type="Gene3D" id="2.60.120.10">
    <property type="entry name" value="Jelly Rolls"/>
    <property type="match status" value="1"/>
</dbReference>
<evidence type="ECO:0000256" key="1">
    <source>
        <dbReference type="ARBA" id="ARBA00004370"/>
    </source>
</evidence>
<dbReference type="Pfam" id="PF24179">
    <property type="entry name" value="NTE_Ploop"/>
    <property type="match status" value="1"/>
</dbReference>
<dbReference type="PROSITE" id="PS50042">
    <property type="entry name" value="CNMP_BINDING_3"/>
    <property type="match status" value="1"/>
</dbReference>
<feature type="domain" description="PNPLA" evidence="12">
    <location>
        <begin position="313"/>
        <end position="473"/>
    </location>
</feature>
<evidence type="ECO:0000256" key="9">
    <source>
        <dbReference type="ARBA" id="ARBA00023136"/>
    </source>
</evidence>
<evidence type="ECO:0000259" key="12">
    <source>
        <dbReference type="PROSITE" id="PS51635"/>
    </source>
</evidence>
<dbReference type="InterPro" id="IPR016035">
    <property type="entry name" value="Acyl_Trfase/lysoPLipase"/>
</dbReference>
<evidence type="ECO:0000256" key="2">
    <source>
        <dbReference type="ARBA" id="ARBA00004496"/>
    </source>
</evidence>
<dbReference type="GO" id="GO:0016020">
    <property type="term" value="C:membrane"/>
    <property type="evidence" value="ECO:0007669"/>
    <property type="project" value="UniProtKB-SubCell"/>
</dbReference>
<comment type="caution">
    <text evidence="13">The sequence shown here is derived from an EMBL/GenBank/DDBJ whole genome shotgun (WGS) entry which is preliminary data.</text>
</comment>
<dbReference type="PROSITE" id="PS51635">
    <property type="entry name" value="PNPLA"/>
    <property type="match status" value="1"/>
</dbReference>
<keyword evidence="14" id="KW-1185">Reference proteome</keyword>
<proteinExistence type="inferred from homology"/>
<dbReference type="InterPro" id="IPR018490">
    <property type="entry name" value="cNMP-bd_dom_sf"/>
</dbReference>
<dbReference type="GO" id="GO:0004622">
    <property type="term" value="F:phosphatidylcholine lysophospholipase activity"/>
    <property type="evidence" value="ECO:0007669"/>
    <property type="project" value="UniProtKB-ARBA"/>
</dbReference>
<accession>A0A9X3YP08</accession>
<keyword evidence="9" id="KW-0472">Membrane</keyword>
<evidence type="ECO:0000256" key="7">
    <source>
        <dbReference type="ARBA" id="ARBA00022989"/>
    </source>
</evidence>
<dbReference type="InterPro" id="IPR000595">
    <property type="entry name" value="cNMP-bd_dom"/>
</dbReference>
<dbReference type="PROSITE" id="PS00889">
    <property type="entry name" value="CNMP_BINDING_2"/>
    <property type="match status" value="1"/>
</dbReference>
<feature type="domain" description="Cyclic nucleotide-binding" evidence="11">
    <location>
        <begin position="22"/>
        <end position="126"/>
    </location>
</feature>
<evidence type="ECO:0000256" key="8">
    <source>
        <dbReference type="ARBA" id="ARBA00023098"/>
    </source>
</evidence>
<evidence type="ECO:0000259" key="11">
    <source>
        <dbReference type="PROSITE" id="PS50042"/>
    </source>
</evidence>
<sequence length="590" mass="63428">MNDATSGNPASGVRDILRKAMLFRHLDEAELDRLEAALDWFVLPGGATLFDAGEASDALYVLRSGSLGAFRAPSGGGPQRLIGLIAAGESVGELGLIVDQPRSASVRALRDSELLRLSRTAFNELVQRQPTAMLEAARVAVERLLVRRTGDPLSSPRTLAILPHDRGVDARAFAEALRAALSDYGSCRVLAAQDGCGRTSEWFSEVEATARFVLYVADDASGEWRDLCVRQADALVLVADATQPASGWDDCRNAEEALHRPRHLVLRHPRGDIVPGAGAAWLARAAGARLHHWRGAADVERIARLIAGRSLGLVLSGGGARGFAHIGVIKALREAGLRIDSVGGTSIGAIIAAGVAADWDDDEMFARYKRAFVDGKPLSDYTLPFVAMTGGRRVEKLLREAFGERCIEDLPLPFFAVSANLTSGDAVTHRSGLLWYWLRASSAIPGVLPPVFHQGQVFVDGAVINNLPTDVMREQAVGDVIAVDIGADDVLHAGVEESTTPHGWRLLVDKLRAPRRPGMLSILLRAGMVNSKAANADRRAKASLLLTPPVTGVDLLDWRAYERAIELGYQYALREIGGQKDALADDMPLL</sequence>
<dbReference type="InterPro" id="IPR056556">
    <property type="entry name" value="NTE1_P-loop_dom"/>
</dbReference>
<dbReference type="PANTHER" id="PTHR14226">
    <property type="entry name" value="NEUROPATHY TARGET ESTERASE/SWISS CHEESE D.MELANOGASTER"/>
    <property type="match status" value="1"/>
</dbReference>
<evidence type="ECO:0000256" key="3">
    <source>
        <dbReference type="ARBA" id="ARBA00006636"/>
    </source>
</evidence>
<keyword evidence="4" id="KW-0812">Transmembrane</keyword>
<dbReference type="SMART" id="SM00100">
    <property type="entry name" value="cNMP"/>
    <property type="match status" value="1"/>
</dbReference>
<dbReference type="Gene3D" id="3.40.1090.10">
    <property type="entry name" value="Cytosolic phospholipase A2 catalytic domain"/>
    <property type="match status" value="1"/>
</dbReference>
<dbReference type="PANTHER" id="PTHR14226:SF29">
    <property type="entry name" value="NEUROPATHY TARGET ESTERASE SWS"/>
    <property type="match status" value="1"/>
</dbReference>
<feature type="active site" description="Nucleophile" evidence="10">
    <location>
        <position position="346"/>
    </location>
</feature>
<dbReference type="RefSeq" id="WP_263541920.1">
    <property type="nucleotide sequence ID" value="NZ_JAOVZO020000018.1"/>
</dbReference>
<dbReference type="CDD" id="cd00038">
    <property type="entry name" value="CAP_ED"/>
    <property type="match status" value="1"/>
</dbReference>
<feature type="short sequence motif" description="GXGXXG" evidence="10">
    <location>
        <begin position="317"/>
        <end position="322"/>
    </location>
</feature>
<keyword evidence="6 10" id="KW-0442">Lipid degradation</keyword>
<dbReference type="SUPFAM" id="SSF51206">
    <property type="entry name" value="cAMP-binding domain-like"/>
    <property type="match status" value="1"/>
</dbReference>
<keyword evidence="8 10" id="KW-0443">Lipid metabolism</keyword>
<reference evidence="13" key="1">
    <citation type="submission" date="2023-02" db="EMBL/GenBank/DDBJ databases">
        <title>Tahibacter soli sp. nov. isolated from soil.</title>
        <authorList>
            <person name="Baek J.H."/>
            <person name="Lee J.K."/>
            <person name="Choi D.G."/>
            <person name="Jeon C.O."/>
        </authorList>
    </citation>
    <scope>NUCLEOTIDE SEQUENCE</scope>
    <source>
        <strain evidence="13">BL</strain>
    </source>
</reference>
<dbReference type="EMBL" id="JAOVZO020000018">
    <property type="protein sequence ID" value="MDC8014283.1"/>
    <property type="molecule type" value="Genomic_DNA"/>
</dbReference>